<evidence type="ECO:0000256" key="7">
    <source>
        <dbReference type="ARBA" id="ARBA00022777"/>
    </source>
</evidence>
<dbReference type="HAMAP" id="MF_00145">
    <property type="entry name" value="Phosphoglyc_kinase"/>
    <property type="match status" value="1"/>
</dbReference>
<feature type="binding site" evidence="9">
    <location>
        <position position="113"/>
    </location>
    <ligand>
        <name>substrate</name>
    </ligand>
</feature>
<gene>
    <name evidence="9 11" type="primary">pgk</name>
    <name evidence="11" type="ORF">C3B55_00103</name>
</gene>
<evidence type="ECO:0000256" key="1">
    <source>
        <dbReference type="ARBA" id="ARBA00000642"/>
    </source>
</evidence>
<keyword evidence="7 9" id="KW-0418">Kinase</keyword>
<proteinExistence type="inferred from homology"/>
<evidence type="ECO:0000256" key="8">
    <source>
        <dbReference type="ARBA" id="ARBA00022840"/>
    </source>
</evidence>
<evidence type="ECO:0000313" key="12">
    <source>
        <dbReference type="Proteomes" id="UP000288953"/>
    </source>
</evidence>
<feature type="binding site" evidence="9">
    <location>
        <begin position="59"/>
        <end position="62"/>
    </location>
    <ligand>
        <name>substrate</name>
    </ligand>
</feature>
<dbReference type="PANTHER" id="PTHR11406:SF23">
    <property type="entry name" value="PHOSPHOGLYCERATE KINASE 1, CHLOROPLASTIC-RELATED"/>
    <property type="match status" value="1"/>
</dbReference>
<comment type="similarity">
    <text evidence="2 9 10">Belongs to the phosphoglycerate kinase family.</text>
</comment>
<evidence type="ECO:0000256" key="6">
    <source>
        <dbReference type="ARBA" id="ARBA00022741"/>
    </source>
</evidence>
<accession>A0ABX5R757</accession>
<dbReference type="InterPro" id="IPR036043">
    <property type="entry name" value="Phosphoglycerate_kinase_sf"/>
</dbReference>
<dbReference type="InterPro" id="IPR001576">
    <property type="entry name" value="Phosphoglycerate_kinase"/>
</dbReference>
<dbReference type="Gene3D" id="3.40.50.1260">
    <property type="entry name" value="Phosphoglycerate kinase, N-terminal domain"/>
    <property type="match status" value="2"/>
</dbReference>
<organism evidence="11 12">
    <name type="scientific">Candidatus Pseudomonas adelgestsugas</name>
    <dbReference type="NCBI Taxonomy" id="1302376"/>
    <lineage>
        <taxon>Bacteria</taxon>
        <taxon>Pseudomonadati</taxon>
        <taxon>Pseudomonadota</taxon>
        <taxon>Gammaproteobacteria</taxon>
        <taxon>Pseudomonadales</taxon>
        <taxon>Pseudomonadaceae</taxon>
        <taxon>Pseudomonas</taxon>
    </lineage>
</organism>
<dbReference type="PANTHER" id="PTHR11406">
    <property type="entry name" value="PHOSPHOGLYCERATE KINASE"/>
    <property type="match status" value="1"/>
</dbReference>
<sequence>MTILKMTDLDLQGKRLLIRADFNVPFKNGVVTSDTRILASLPTIKLALEKGAAVMVCSHLGRPTEGEFSSENSLKPVAEYLSKALGLDVLLLANYLGGVNVKPGEIVLFENVRFNKGEKKNSDKLAKQYAALCDVFVMDAFGTAHRVESSTHGVAKFAKVAAAGPLLIAELDFLSRALASPVQPMTAIVAGSKVSTKLEALNSLSQICSQIIVGGCIANTFLAATGHPVGRSLFEPNLLVTARAIVAKVSVLLPADVVVAKKFAKNAEATIKLIADVTANDIILDIGPQTAASFAKLLKSSQTILWSGPVGVCEFDQFGCGTKVLAKAIAESSAFSIVGGGDTLAAIHKYSVADQISCVSTGGGAFLELVAGKVLPAVEVLETRAKFKGS</sequence>
<keyword evidence="12" id="KW-1185">Reference proteome</keyword>
<keyword evidence="9" id="KW-0324">Glycolysis</keyword>
<evidence type="ECO:0000256" key="2">
    <source>
        <dbReference type="ARBA" id="ARBA00008982"/>
    </source>
</evidence>
<feature type="binding site" evidence="9">
    <location>
        <position position="146"/>
    </location>
    <ligand>
        <name>substrate</name>
    </ligand>
</feature>
<protein>
    <recommendedName>
        <fullName evidence="4 9">Phosphoglycerate kinase</fullName>
        <ecNumber evidence="4 9">2.7.2.3</ecNumber>
    </recommendedName>
</protein>
<keyword evidence="5 9" id="KW-0808">Transferase</keyword>
<dbReference type="PRINTS" id="PR00477">
    <property type="entry name" value="PHGLYCKINASE"/>
</dbReference>
<dbReference type="Proteomes" id="UP000288953">
    <property type="component" value="Chromosome"/>
</dbReference>
<dbReference type="InterPro" id="IPR015824">
    <property type="entry name" value="Phosphoglycerate_kinase_N"/>
</dbReference>
<dbReference type="RefSeq" id="WP_129210494.1">
    <property type="nucleotide sequence ID" value="NZ_CP026512.1"/>
</dbReference>
<name>A0ABX5R757_9PSED</name>
<comment type="catalytic activity">
    <reaction evidence="1 9 10">
        <text>(2R)-3-phosphoglycerate + ATP = (2R)-3-phospho-glyceroyl phosphate + ADP</text>
        <dbReference type="Rhea" id="RHEA:14801"/>
        <dbReference type="ChEBI" id="CHEBI:30616"/>
        <dbReference type="ChEBI" id="CHEBI:57604"/>
        <dbReference type="ChEBI" id="CHEBI:58272"/>
        <dbReference type="ChEBI" id="CHEBI:456216"/>
        <dbReference type="EC" id="2.7.2.3"/>
    </reaction>
</comment>
<keyword evidence="6 9" id="KW-0547">Nucleotide-binding</keyword>
<comment type="subunit">
    <text evidence="3 9">Monomer.</text>
</comment>
<comment type="pathway">
    <text evidence="9">Carbohydrate degradation; glycolysis; pyruvate from D-glyceraldehyde 3-phosphate: step 2/5.</text>
</comment>
<dbReference type="GO" id="GO:0004618">
    <property type="term" value="F:phosphoglycerate kinase activity"/>
    <property type="evidence" value="ECO:0007669"/>
    <property type="project" value="UniProtKB-EC"/>
</dbReference>
<keyword evidence="8 9" id="KW-0067">ATP-binding</keyword>
<evidence type="ECO:0000256" key="10">
    <source>
        <dbReference type="RuleBase" id="RU000532"/>
    </source>
</evidence>
<comment type="subcellular location">
    <subcellularLocation>
        <location evidence="9">Cytoplasm</location>
    </subcellularLocation>
</comment>
<feature type="binding site" evidence="9">
    <location>
        <position position="36"/>
    </location>
    <ligand>
        <name>substrate</name>
    </ligand>
</feature>
<keyword evidence="9" id="KW-0963">Cytoplasm</keyword>
<feature type="binding site" evidence="9">
    <location>
        <position position="197"/>
    </location>
    <ligand>
        <name>ATP</name>
        <dbReference type="ChEBI" id="CHEBI:30616"/>
    </ligand>
</feature>
<evidence type="ECO:0000256" key="5">
    <source>
        <dbReference type="ARBA" id="ARBA00022679"/>
    </source>
</evidence>
<evidence type="ECO:0000256" key="4">
    <source>
        <dbReference type="ARBA" id="ARBA00013061"/>
    </source>
</evidence>
<dbReference type="Pfam" id="PF00162">
    <property type="entry name" value="PGK"/>
    <property type="match status" value="1"/>
</dbReference>
<dbReference type="SUPFAM" id="SSF53748">
    <property type="entry name" value="Phosphoglycerate kinase"/>
    <property type="match status" value="1"/>
</dbReference>
<evidence type="ECO:0000256" key="3">
    <source>
        <dbReference type="ARBA" id="ARBA00011245"/>
    </source>
</evidence>
<dbReference type="EC" id="2.7.2.3" evidence="4 9"/>
<evidence type="ECO:0000313" key="11">
    <source>
        <dbReference type="EMBL" id="QAX81474.1"/>
    </source>
</evidence>
<evidence type="ECO:0000256" key="9">
    <source>
        <dbReference type="HAMAP-Rule" id="MF_00145"/>
    </source>
</evidence>
<feature type="binding site" evidence="9">
    <location>
        <begin position="21"/>
        <end position="23"/>
    </location>
    <ligand>
        <name>substrate</name>
    </ligand>
</feature>
<feature type="binding site" evidence="9">
    <location>
        <begin position="340"/>
        <end position="343"/>
    </location>
    <ligand>
        <name>ATP</name>
        <dbReference type="ChEBI" id="CHEBI:30616"/>
    </ligand>
</feature>
<dbReference type="PIRSF" id="PIRSF000724">
    <property type="entry name" value="Pgk"/>
    <property type="match status" value="1"/>
</dbReference>
<comment type="caution">
    <text evidence="9">Lacks conserved residue(s) required for the propagation of feature annotation.</text>
</comment>
<dbReference type="EMBL" id="CP026512">
    <property type="protein sequence ID" value="QAX81474.1"/>
    <property type="molecule type" value="Genomic_DNA"/>
</dbReference>
<feature type="binding site" evidence="9">
    <location>
        <position position="314"/>
    </location>
    <ligand>
        <name>ATP</name>
        <dbReference type="ChEBI" id="CHEBI:30616"/>
    </ligand>
</feature>
<reference evidence="11 12" key="1">
    <citation type="journal article" date="2018" name="Genome Biol. Evol.">
        <title>Partnering With a Pest: Genomes of Hemlock Woolly Adelgid Symbionts Reveal Atypical Nutritional Provisioning Patterns in Dual-Obligate Bacteria.</title>
        <authorList>
            <person name="Weglarz K.M."/>
            <person name="Havill N.P."/>
            <person name="Burke G.R."/>
            <person name="von Dohlen C.D."/>
        </authorList>
    </citation>
    <scope>NUCLEOTIDE SEQUENCE [LARGE SCALE GENOMIC DNA]</scope>
    <source>
        <strain evidence="11 12">HWA_ENA</strain>
    </source>
</reference>